<gene>
    <name evidence="1" type="ORF">MLD38_007554</name>
</gene>
<organism evidence="1 2">
    <name type="scientific">Melastoma candidum</name>
    <dbReference type="NCBI Taxonomy" id="119954"/>
    <lineage>
        <taxon>Eukaryota</taxon>
        <taxon>Viridiplantae</taxon>
        <taxon>Streptophyta</taxon>
        <taxon>Embryophyta</taxon>
        <taxon>Tracheophyta</taxon>
        <taxon>Spermatophyta</taxon>
        <taxon>Magnoliopsida</taxon>
        <taxon>eudicotyledons</taxon>
        <taxon>Gunneridae</taxon>
        <taxon>Pentapetalae</taxon>
        <taxon>rosids</taxon>
        <taxon>malvids</taxon>
        <taxon>Myrtales</taxon>
        <taxon>Melastomataceae</taxon>
        <taxon>Melastomatoideae</taxon>
        <taxon>Melastomateae</taxon>
        <taxon>Melastoma</taxon>
    </lineage>
</organism>
<proteinExistence type="predicted"/>
<keyword evidence="2" id="KW-1185">Reference proteome</keyword>
<dbReference type="Proteomes" id="UP001057402">
    <property type="component" value="Chromosome 3"/>
</dbReference>
<name>A0ACB9RS16_9MYRT</name>
<reference evidence="2" key="1">
    <citation type="journal article" date="2023" name="Front. Plant Sci.">
        <title>Chromosomal-level genome assembly of Melastoma candidum provides insights into trichome evolution.</title>
        <authorList>
            <person name="Zhong Y."/>
            <person name="Wu W."/>
            <person name="Sun C."/>
            <person name="Zou P."/>
            <person name="Liu Y."/>
            <person name="Dai S."/>
            <person name="Zhou R."/>
        </authorList>
    </citation>
    <scope>NUCLEOTIDE SEQUENCE [LARGE SCALE GENOMIC DNA]</scope>
</reference>
<evidence type="ECO:0000313" key="2">
    <source>
        <dbReference type="Proteomes" id="UP001057402"/>
    </source>
</evidence>
<evidence type="ECO:0000313" key="1">
    <source>
        <dbReference type="EMBL" id="KAI4381485.1"/>
    </source>
</evidence>
<accession>A0ACB9RS16</accession>
<sequence>MALSRTSLPNPNTRVSHGRSSHPWGRIISCPSPIKPCHLFFIQASTSDEAGKPVGKMVDNNMAVLRRRIRQLQLKEGSASSSPLEPGGPDWTHEVRRRRRSRSSSKGVVSSVVEMVVVASSAVGLVILGGSFCIFLVSLVVAWMDNNKYNSS</sequence>
<comment type="caution">
    <text evidence="1">The sequence shown here is derived from an EMBL/GenBank/DDBJ whole genome shotgun (WGS) entry which is preliminary data.</text>
</comment>
<dbReference type="EMBL" id="CM042882">
    <property type="protein sequence ID" value="KAI4381485.1"/>
    <property type="molecule type" value="Genomic_DNA"/>
</dbReference>
<protein>
    <submittedName>
        <fullName evidence="1">Uncharacterized protein</fullName>
    </submittedName>
</protein>